<feature type="chain" id="PRO_5041694298" evidence="2">
    <location>
        <begin position="22"/>
        <end position="839"/>
    </location>
</feature>
<sequence>MGSCWLKKAVFSLGIAQIVMAQVLPTPAVAQSIAVDDTLGQEGSRLTNRSGRVEIEGGARRGRNLFHSFREFNIREGQRVYFTNPSGVRTIFSRVTGNSDSAILGTLGVNGPASLVLLNPNGIRFGASARLDLRGSFLATTASSILFEQDNFSFSAINPQAPPLLTVSVPTGLQFGPNSGSIINRSRAASPGDSAIGLQVGTGQTLALIGGTVAVEGGRLTAAGGRIELGSVAANGFVRLNPIDGGWDIGYRNNQQANFYQDVDLTDGALLNAAGAEGGVIQIRGRNVTLTDASRIVTNTQAAKANRQDNAIRVFAAETLSLQSGSRLEILTNRRGPVRNIDVQARELDIRGTSEQDQTSGIFSGTAATPEDTNSNTSNKPSPESNDENLNGGNIENQGDDNIDLSGSNNGTINENISANPGDTGNILIRVGRTMRLENGAEIGITTNDEQDSGNLQISGFNQRFVNQFNLSDRARLSTRGGRQGGAITINARTVNLNQQSQIETAQHSGQTNRNGAIFIDAQQIRLTQASQIRVDQSSGTQANIALTTPLQTGRIVLDDSALTTQSSAGGANIRLRTNQFALNQSQLSTESGSERGGNLSIIAQTSIRLNNSELSTVAGSGGGANLRLQNANPELELRESLDVRLTNRSRIQTQSLVRGGNILINVRRIEAPIGADSDIIARRPLEQGGKINILVGNEAEDIIGFVQGRAIAGNGLNEIDAAAGVVITEFPAIEVPEIQLPSDALAARSVAQGCESVRNETSESVARFFNTGRSGLSVTPYEPVSNSDVLADIRLPDLPDSQADASTPIVEAKGWIRDAHGNLSLIANSPLAANCQVR</sequence>
<dbReference type="SUPFAM" id="SSF51126">
    <property type="entry name" value="Pectin lyase-like"/>
    <property type="match status" value="1"/>
</dbReference>
<dbReference type="Gene3D" id="2.160.20.10">
    <property type="entry name" value="Single-stranded right-handed beta-helix, Pectin lyase-like"/>
    <property type="match status" value="1"/>
</dbReference>
<organism evidence="4">
    <name type="scientific">Leptolyngbya sp. NK1-12</name>
    <dbReference type="NCBI Taxonomy" id="2547451"/>
    <lineage>
        <taxon>Bacteria</taxon>
        <taxon>Bacillati</taxon>
        <taxon>Cyanobacteriota</taxon>
        <taxon>Cyanophyceae</taxon>
        <taxon>Leptolyngbyales</taxon>
        <taxon>Leptolyngbyaceae</taxon>
        <taxon>Leptolyngbya group</taxon>
        <taxon>Leptolyngbya</taxon>
    </lineage>
</organism>
<feature type="compositionally biased region" description="Polar residues" evidence="1">
    <location>
        <begin position="355"/>
        <end position="397"/>
    </location>
</feature>
<reference evidence="4" key="1">
    <citation type="submission" date="2020-05" db="EMBL/GenBank/DDBJ databases">
        <authorList>
            <person name="Zhu T."/>
            <person name="Keshari N."/>
            <person name="Lu X."/>
        </authorList>
    </citation>
    <scope>NUCLEOTIDE SEQUENCE</scope>
    <source>
        <strain evidence="4">NK1-12</strain>
    </source>
</reference>
<name>A0AA97AIM2_9CYAN</name>
<feature type="domain" description="Filamentous haemagglutinin FhaB/tRNA nuclease CdiA-like TPS" evidence="3">
    <location>
        <begin position="41"/>
        <end position="148"/>
    </location>
</feature>
<dbReference type="InterPro" id="IPR011050">
    <property type="entry name" value="Pectin_lyase_fold/virulence"/>
</dbReference>
<proteinExistence type="predicted"/>
<dbReference type="AlphaFoldDB" id="A0AA97AIM2"/>
<feature type="compositionally biased region" description="Polar residues" evidence="1">
    <location>
        <begin position="405"/>
        <end position="423"/>
    </location>
</feature>
<dbReference type="SMART" id="SM00912">
    <property type="entry name" value="Haemagg_act"/>
    <property type="match status" value="1"/>
</dbReference>
<feature type="region of interest" description="Disordered" evidence="1">
    <location>
        <begin position="349"/>
        <end position="425"/>
    </location>
</feature>
<keyword evidence="2" id="KW-0732">Signal</keyword>
<evidence type="ECO:0000256" key="2">
    <source>
        <dbReference type="SAM" id="SignalP"/>
    </source>
</evidence>
<dbReference type="NCBIfam" id="TIGR01901">
    <property type="entry name" value="adhes_NPXG"/>
    <property type="match status" value="1"/>
</dbReference>
<feature type="signal peptide" evidence="2">
    <location>
        <begin position="1"/>
        <end position="21"/>
    </location>
</feature>
<dbReference type="Pfam" id="PF05860">
    <property type="entry name" value="TPS"/>
    <property type="match status" value="1"/>
</dbReference>
<dbReference type="InterPro" id="IPR008638">
    <property type="entry name" value="FhaB/CdiA-like_TPS"/>
</dbReference>
<dbReference type="RefSeq" id="WP_316429553.1">
    <property type="nucleotide sequence ID" value="NZ_CP053586.1"/>
</dbReference>
<accession>A0AA97AIM2</accession>
<dbReference type="InterPro" id="IPR012334">
    <property type="entry name" value="Pectin_lyas_fold"/>
</dbReference>
<evidence type="ECO:0000259" key="3">
    <source>
        <dbReference type="SMART" id="SM00912"/>
    </source>
</evidence>
<evidence type="ECO:0000256" key="1">
    <source>
        <dbReference type="SAM" id="MobiDB-lite"/>
    </source>
</evidence>
<evidence type="ECO:0000313" key="4">
    <source>
        <dbReference type="EMBL" id="WNZ24001.1"/>
    </source>
</evidence>
<gene>
    <name evidence="4" type="ORF">HJG54_14810</name>
</gene>
<protein>
    <submittedName>
        <fullName evidence="4">Filamentous hemagglutinin N-terminal domain-containing protein</fullName>
    </submittedName>
</protein>
<dbReference type="EMBL" id="CP053586">
    <property type="protein sequence ID" value="WNZ24001.1"/>
    <property type="molecule type" value="Genomic_DNA"/>
</dbReference>